<dbReference type="RefSeq" id="WP_195191348.1">
    <property type="nucleotide sequence ID" value="NZ_JADMUL010000017.1"/>
</dbReference>
<name>A0AAW6FWF5_9FIRM</name>
<feature type="transmembrane region" description="Helical" evidence="1">
    <location>
        <begin position="43"/>
        <end position="60"/>
    </location>
</feature>
<evidence type="ECO:0000313" key="2">
    <source>
        <dbReference type="EMBL" id="MDC0829039.1"/>
    </source>
</evidence>
<proteinExistence type="predicted"/>
<accession>A0AAW6FWF5</accession>
<evidence type="ECO:0008006" key="4">
    <source>
        <dbReference type="Google" id="ProtNLM"/>
    </source>
</evidence>
<feature type="transmembrane region" description="Helical" evidence="1">
    <location>
        <begin position="5"/>
        <end position="23"/>
    </location>
</feature>
<reference evidence="2" key="1">
    <citation type="submission" date="2023-01" db="EMBL/GenBank/DDBJ databases">
        <title>Human gut microbiome strain richness.</title>
        <authorList>
            <person name="Chen-Liaw A."/>
        </authorList>
    </citation>
    <scope>NUCLEOTIDE SEQUENCE</scope>
    <source>
        <strain evidence="2">D55st1_G4_D55t1_190419</strain>
    </source>
</reference>
<organism evidence="2 3">
    <name type="scientific">Faecalitalea cylindroides</name>
    <dbReference type="NCBI Taxonomy" id="39483"/>
    <lineage>
        <taxon>Bacteria</taxon>
        <taxon>Bacillati</taxon>
        <taxon>Bacillota</taxon>
        <taxon>Erysipelotrichia</taxon>
        <taxon>Erysipelotrichales</taxon>
        <taxon>Erysipelotrichaceae</taxon>
        <taxon>Faecalitalea</taxon>
    </lineage>
</organism>
<keyword evidence="1" id="KW-0472">Membrane</keyword>
<keyword evidence="1" id="KW-0812">Transmembrane</keyword>
<evidence type="ECO:0000256" key="1">
    <source>
        <dbReference type="SAM" id="Phobius"/>
    </source>
</evidence>
<keyword evidence="1" id="KW-1133">Transmembrane helix</keyword>
<dbReference type="EMBL" id="JAQNCK010000033">
    <property type="protein sequence ID" value="MDC0829039.1"/>
    <property type="molecule type" value="Genomic_DNA"/>
</dbReference>
<feature type="transmembrane region" description="Helical" evidence="1">
    <location>
        <begin position="128"/>
        <end position="149"/>
    </location>
</feature>
<dbReference type="AlphaFoldDB" id="A0AAW6FWF5"/>
<gene>
    <name evidence="2" type="ORF">POG00_10045</name>
</gene>
<evidence type="ECO:0000313" key="3">
    <source>
        <dbReference type="Proteomes" id="UP001220658"/>
    </source>
</evidence>
<protein>
    <recommendedName>
        <fullName evidence="4">DUF1648 domain-containing protein</fullName>
    </recommendedName>
</protein>
<feature type="transmembrane region" description="Helical" evidence="1">
    <location>
        <begin position="100"/>
        <end position="122"/>
    </location>
</feature>
<comment type="caution">
    <text evidence="2">The sequence shown here is derived from an EMBL/GenBank/DDBJ whole genome shotgun (WGS) entry which is preliminary data.</text>
</comment>
<dbReference type="Proteomes" id="UP001220658">
    <property type="component" value="Unassembled WGS sequence"/>
</dbReference>
<sequence length="156" mass="18530">MKKMIFCTLFITAVMSIMILIIYQNDIVVHYNSLGQADGYAPAYQVIFLPLFGVLIHFLFSRINKSHVIKGESIQLFQYRLPIMVTNNNAYKVQKVISDFIWSIDLVIQLIMLWVTFILLIQKNICSWMGYIFILFIVLSLILFIYRLYRYTYRFD</sequence>